<dbReference type="GO" id="GO:0004792">
    <property type="term" value="F:thiosulfate-cyanide sulfurtransferase activity"/>
    <property type="evidence" value="ECO:0007669"/>
    <property type="project" value="TreeGrafter"/>
</dbReference>
<dbReference type="PANTHER" id="PTHR10953">
    <property type="entry name" value="UBIQUITIN-ACTIVATING ENZYME E1"/>
    <property type="match status" value="1"/>
</dbReference>
<dbReference type="InterPro" id="IPR036873">
    <property type="entry name" value="Rhodanese-like_dom_sf"/>
</dbReference>
<dbReference type="Gene3D" id="3.40.50.720">
    <property type="entry name" value="NAD(P)-binding Rossmann-like Domain"/>
    <property type="match status" value="1"/>
</dbReference>
<keyword evidence="4 11" id="KW-0819">tRNA processing</keyword>
<feature type="active site" description="Glycyl thioester intermediate; for adenylyltransferase activity" evidence="11">
    <location>
        <position position="242"/>
    </location>
</feature>
<dbReference type="Pfam" id="PF00581">
    <property type="entry name" value="Rhodanese"/>
    <property type="match status" value="1"/>
</dbReference>
<keyword evidence="7 11" id="KW-0862">Zinc</keyword>
<dbReference type="InterPro" id="IPR045886">
    <property type="entry name" value="ThiF/MoeB/HesA"/>
</dbReference>
<dbReference type="GO" id="GO:0032447">
    <property type="term" value="P:protein urmylation"/>
    <property type="evidence" value="ECO:0007669"/>
    <property type="project" value="TreeGrafter"/>
</dbReference>
<dbReference type="GO" id="GO:0046872">
    <property type="term" value="F:metal ion binding"/>
    <property type="evidence" value="ECO:0007669"/>
    <property type="project" value="UniProtKB-KW"/>
</dbReference>
<comment type="cofactor">
    <cofactor evidence="11">
        <name>Zn(2+)</name>
        <dbReference type="ChEBI" id="CHEBI:29105"/>
    </cofactor>
    <text evidence="11">Binds 1 zinc ion per subunit.</text>
</comment>
<dbReference type="GeneID" id="106169598"/>
<dbReference type="InterPro" id="IPR035985">
    <property type="entry name" value="Ubiquitin-activating_enz"/>
</dbReference>
<dbReference type="FunFam" id="3.40.250.10:FF:000014">
    <property type="entry name" value="Adenylyltransferase and sulfurtransferase MOCS3"/>
    <property type="match status" value="1"/>
</dbReference>
<dbReference type="FunCoup" id="A0A1S3J2P2">
    <property type="interactions" value="522"/>
</dbReference>
<dbReference type="Pfam" id="PF00899">
    <property type="entry name" value="ThiF"/>
    <property type="match status" value="1"/>
</dbReference>
<dbReference type="SMART" id="SM00450">
    <property type="entry name" value="RHOD"/>
    <property type="match status" value="1"/>
</dbReference>
<dbReference type="CDD" id="cd00757">
    <property type="entry name" value="ThiF_MoeB_HesA_family"/>
    <property type="match status" value="1"/>
</dbReference>
<dbReference type="SUPFAM" id="SSF69572">
    <property type="entry name" value="Activating enzymes of the ubiquitin-like proteins"/>
    <property type="match status" value="1"/>
</dbReference>
<evidence type="ECO:0000256" key="7">
    <source>
        <dbReference type="ARBA" id="ARBA00022833"/>
    </source>
</evidence>
<dbReference type="UniPathway" id="UPA00988"/>
<evidence type="ECO:0000256" key="5">
    <source>
        <dbReference type="ARBA" id="ARBA00022723"/>
    </source>
</evidence>
<feature type="binding site" evidence="11">
    <location>
        <begin position="184"/>
        <end position="185"/>
    </location>
    <ligand>
        <name>ATP</name>
        <dbReference type="ChEBI" id="CHEBI:30616"/>
    </ligand>
</feature>
<dbReference type="GO" id="GO:0005829">
    <property type="term" value="C:cytosol"/>
    <property type="evidence" value="ECO:0007669"/>
    <property type="project" value="UniProtKB-SubCell"/>
</dbReference>
<keyword evidence="14" id="KW-0548">Nucleotidyltransferase</keyword>
<dbReference type="InterPro" id="IPR028885">
    <property type="entry name" value="MOCS3/Uba4"/>
</dbReference>
<evidence type="ECO:0000256" key="9">
    <source>
        <dbReference type="ARBA" id="ARBA00023150"/>
    </source>
</evidence>
<keyword evidence="2 11" id="KW-0963">Cytoplasm</keyword>
<keyword evidence="10 11" id="KW-0511">Multifunctional enzyme</keyword>
<dbReference type="GO" id="GO:0070566">
    <property type="term" value="F:adenylyltransferase activity"/>
    <property type="evidence" value="ECO:0007669"/>
    <property type="project" value="InterPro"/>
</dbReference>
<keyword evidence="9 11" id="KW-0501">Molybdenum cofactor biosynthesis</keyword>
<dbReference type="GO" id="GO:0002143">
    <property type="term" value="P:tRNA wobble position uridine thiolation"/>
    <property type="evidence" value="ECO:0007669"/>
    <property type="project" value="InterPro"/>
</dbReference>
<dbReference type="RefSeq" id="XP_013404551.1">
    <property type="nucleotide sequence ID" value="XM_013549097.2"/>
</dbReference>
<dbReference type="InterPro" id="IPR001763">
    <property type="entry name" value="Rhodanese-like_dom"/>
</dbReference>
<dbReference type="AlphaFoldDB" id="A0A1S3J2P2"/>
<keyword evidence="5 11" id="KW-0479">Metal-binding</keyword>
<protein>
    <recommendedName>
        <fullName evidence="11">Adenylyltransferase and sulfurtransferase MOCS3 homolog</fullName>
    </recommendedName>
    <alternativeName>
        <fullName evidence="11">UBA4 homolog</fullName>
    </alternativeName>
    <alternativeName>
        <fullName evidence="11">Ubiquitin-like protein activator 4 homolog</fullName>
    </alternativeName>
    <domain>
        <recommendedName>
            <fullName evidence="11">Adenylyltransferase</fullName>
            <ecNumber evidence="11">2.7.7.-</ecNumber>
        </recommendedName>
    </domain>
    <domain>
        <recommendedName>
            <fullName evidence="11">Sulfurtransferase</fullName>
            <ecNumber evidence="11">2.8.1.-</ecNumber>
        </recommendedName>
    </domain>
</protein>
<comment type="similarity">
    <text evidence="11">In the N-terminal section; belongs to the HesA/MoeB/ThiF family. UBA4 subfamily.</text>
</comment>
<evidence type="ECO:0000256" key="4">
    <source>
        <dbReference type="ARBA" id="ARBA00022694"/>
    </source>
</evidence>
<feature type="binding site" evidence="11">
    <location>
        <position position="95"/>
    </location>
    <ligand>
        <name>ATP</name>
        <dbReference type="ChEBI" id="CHEBI:30616"/>
    </ligand>
</feature>
<dbReference type="NCBIfam" id="NF004281">
    <property type="entry name" value="PRK05690.1"/>
    <property type="match status" value="1"/>
</dbReference>
<feature type="binding site" evidence="11">
    <location>
        <position position="303"/>
    </location>
    <ligand>
        <name>Zn(2+)</name>
        <dbReference type="ChEBI" id="CHEBI:29105"/>
    </ligand>
</feature>
<dbReference type="EC" id="2.8.1.-" evidence="11"/>
<feature type="binding site" evidence="11">
    <location>
        <position position="228"/>
    </location>
    <ligand>
        <name>Zn(2+)</name>
        <dbReference type="ChEBI" id="CHEBI:29105"/>
    </ligand>
</feature>
<feature type="binding site" evidence="11">
    <location>
        <position position="140"/>
    </location>
    <ligand>
        <name>ATP</name>
        <dbReference type="ChEBI" id="CHEBI:30616"/>
    </ligand>
</feature>
<evidence type="ECO:0000256" key="3">
    <source>
        <dbReference type="ARBA" id="ARBA00022679"/>
    </source>
</evidence>
<evidence type="ECO:0000259" key="12">
    <source>
        <dbReference type="PROSITE" id="PS50206"/>
    </source>
</evidence>
<organism evidence="13 14">
    <name type="scientific">Lingula anatina</name>
    <name type="common">Brachiopod</name>
    <name type="synonym">Lingula unguis</name>
    <dbReference type="NCBI Taxonomy" id="7574"/>
    <lineage>
        <taxon>Eukaryota</taxon>
        <taxon>Metazoa</taxon>
        <taxon>Spiralia</taxon>
        <taxon>Lophotrochozoa</taxon>
        <taxon>Brachiopoda</taxon>
        <taxon>Linguliformea</taxon>
        <taxon>Lingulata</taxon>
        <taxon>Lingulida</taxon>
        <taxon>Linguloidea</taxon>
        <taxon>Lingulidae</taxon>
        <taxon>Lingula</taxon>
    </lineage>
</organism>
<dbReference type="KEGG" id="lak:106169598"/>
<keyword evidence="6 11" id="KW-0547">Nucleotide-binding</keyword>
<dbReference type="GO" id="GO:0006777">
    <property type="term" value="P:Mo-molybdopterin cofactor biosynthetic process"/>
    <property type="evidence" value="ECO:0007669"/>
    <property type="project" value="UniProtKB-UniRule"/>
</dbReference>
<evidence type="ECO:0000313" key="14">
    <source>
        <dbReference type="RefSeq" id="XP_013404551.1"/>
    </source>
</evidence>
<feature type="domain" description="Rhodanese" evidence="12">
    <location>
        <begin position="354"/>
        <end position="450"/>
    </location>
</feature>
<dbReference type="PROSITE" id="PS50206">
    <property type="entry name" value="RHODANESE_3"/>
    <property type="match status" value="1"/>
</dbReference>
<feature type="binding site" evidence="11">
    <location>
        <position position="225"/>
    </location>
    <ligand>
        <name>Zn(2+)</name>
        <dbReference type="ChEBI" id="CHEBI:29105"/>
    </ligand>
</feature>
<dbReference type="STRING" id="7574.A0A1S3J2P2"/>
<dbReference type="InParanoid" id="A0A1S3J2P2"/>
<evidence type="ECO:0000256" key="10">
    <source>
        <dbReference type="ARBA" id="ARBA00023268"/>
    </source>
</evidence>
<accession>A0A1S3J2P2</accession>
<dbReference type="FunFam" id="3.40.50.720:FF:000206">
    <property type="entry name" value="Adenylyltransferase and sulfurtransferase MOCS3"/>
    <property type="match status" value="1"/>
</dbReference>
<keyword evidence="13" id="KW-1185">Reference proteome</keyword>
<comment type="function">
    <text evidence="11">Plays a central role in 2-thiolation of mcm(5)S(2)U at tRNA wobble positions of cytosolic tRNA(Lys), tRNA(Glu) and tRNA(Gln). Acts by mediating the C-terminal thiocarboxylation of the sulfur carrier URM1. Its N-terminus first activates URM1 as acyl-adenylate (-COAMP), then the persulfide sulfur on the catalytic cysteine is transferred to URM1 to form thiocarboxylation (-COSH) of its C-terminus. The reaction probably involves hydrogen sulfide that is generated from the persulfide intermediate and that acts as nucleophile towards URM1. Subsequently, a transient disulfide bond is formed. Does not use thiosulfate as sulfur donor; NFS1 probably acting as a sulfur donor for thiocarboxylation reactions.</text>
</comment>
<evidence type="ECO:0000256" key="1">
    <source>
        <dbReference type="ARBA" id="ARBA00004514"/>
    </source>
</evidence>
<feature type="binding site" evidence="11">
    <location>
        <begin position="123"/>
        <end position="127"/>
    </location>
    <ligand>
        <name>ATP</name>
        <dbReference type="ChEBI" id="CHEBI:30616"/>
    </ligand>
</feature>
<comment type="pathway">
    <text evidence="11">tRNA modification; 5-methoxycarbonylmethyl-2-thiouridine-tRNA biosynthesis.</text>
</comment>
<dbReference type="OrthoDB" id="10261062at2759"/>
<dbReference type="Proteomes" id="UP000085678">
    <property type="component" value="Unplaced"/>
</dbReference>
<gene>
    <name evidence="14" type="primary">LOC106169598</name>
</gene>
<dbReference type="PANTHER" id="PTHR10953:SF102">
    <property type="entry name" value="ADENYLYLTRANSFERASE AND SULFURTRANSFERASE MOCS3"/>
    <property type="match status" value="1"/>
</dbReference>
<feature type="binding site" evidence="11">
    <location>
        <position position="300"/>
    </location>
    <ligand>
        <name>Zn(2+)</name>
        <dbReference type="ChEBI" id="CHEBI:29105"/>
    </ligand>
</feature>
<evidence type="ECO:0000256" key="8">
    <source>
        <dbReference type="ARBA" id="ARBA00022840"/>
    </source>
</evidence>
<dbReference type="HAMAP" id="MF_03049">
    <property type="entry name" value="MOCS3_Uba4"/>
    <property type="match status" value="1"/>
</dbReference>
<keyword evidence="3 11" id="KW-0808">Transferase</keyword>
<evidence type="ECO:0000256" key="2">
    <source>
        <dbReference type="ARBA" id="ARBA00022490"/>
    </source>
</evidence>
<feature type="active site" description="Cysteine persulfide intermediate; for sulfurtransferase activity" evidence="11">
    <location>
        <position position="407"/>
    </location>
</feature>
<feature type="binding site" evidence="11">
    <location>
        <position position="116"/>
    </location>
    <ligand>
        <name>ATP</name>
        <dbReference type="ChEBI" id="CHEBI:30616"/>
    </ligand>
</feature>
<dbReference type="GO" id="GO:0042292">
    <property type="term" value="F:URM1 activating enzyme activity"/>
    <property type="evidence" value="ECO:0007669"/>
    <property type="project" value="TreeGrafter"/>
</dbReference>
<keyword evidence="8 11" id="KW-0067">ATP-binding</keyword>
<proteinExistence type="inferred from homology"/>
<reference evidence="14" key="1">
    <citation type="submission" date="2025-08" db="UniProtKB">
        <authorList>
            <consortium name="RefSeq"/>
        </authorList>
    </citation>
    <scope>IDENTIFICATION</scope>
    <source>
        <tissue evidence="14">Gonads</tissue>
    </source>
</reference>
<dbReference type="EC" id="2.7.7.-" evidence="11"/>
<evidence type="ECO:0000256" key="6">
    <source>
        <dbReference type="ARBA" id="ARBA00022741"/>
    </source>
</evidence>
<sequence length="452" mass="50088">MESELHELRRQLQEKTKEINRLNLLLREKDGLGNLDVTLPFTSADTNVSHPDIPCETLSNASIARYSRQLILPEVGVKGQLALANASVLIVGAGGLGCPAALYLAAAGTGCLGLLDYDTVELSNLHRQVLHTEQRVSVPKSSSAAFGCNQLNSTVRCIPYHMQLDSQNALQLLRQYDVVLDCTDNVATRYLLNDACIMAKKPLISGSALRFEGQLTVYNYQDGPCYRCLYPTPPPPETVTNCSDGGVLGVIPGIIGCLQALEAVKVICSLGNTYSQRLLLFDGLEGTFRTIKLRPRQQSCVVCGDNPSVTKLIDYEQFCGSRANDKEHSLELLKPEDRISAKEYQSIVKEKLPHLLIDVRLPVEQEICSLPGAWNIPIGDIHKEECLEKLRKKLQETDDSVPVYLVCRRGNDSQEAVKALKEKLKDMPHKFKDIYGGLHAWSKHVDTDFPVY</sequence>
<dbReference type="InterPro" id="IPR000594">
    <property type="entry name" value="ThiF_NAD_FAD-bd"/>
</dbReference>
<name>A0A1S3J2P2_LINAN</name>
<evidence type="ECO:0000256" key="11">
    <source>
        <dbReference type="HAMAP-Rule" id="MF_03049"/>
    </source>
</evidence>
<dbReference type="Gene3D" id="3.40.250.10">
    <property type="entry name" value="Rhodanese-like domain"/>
    <property type="match status" value="1"/>
</dbReference>
<evidence type="ECO:0000313" key="13">
    <source>
        <dbReference type="Proteomes" id="UP000085678"/>
    </source>
</evidence>
<dbReference type="GO" id="GO:0005524">
    <property type="term" value="F:ATP binding"/>
    <property type="evidence" value="ECO:0007669"/>
    <property type="project" value="UniProtKB-KW"/>
</dbReference>
<comment type="subcellular location">
    <subcellularLocation>
        <location evidence="1">Cytoplasm</location>
        <location evidence="1">Cytosol</location>
    </subcellularLocation>
</comment>